<comment type="caution">
    <text evidence="2">The sequence shown here is derived from an EMBL/GenBank/DDBJ whole genome shotgun (WGS) entry which is preliminary data.</text>
</comment>
<dbReference type="CDD" id="cd14688">
    <property type="entry name" value="bZIP_YAP"/>
    <property type="match status" value="1"/>
</dbReference>
<dbReference type="PANTHER" id="PTHR37012:SF7">
    <property type="entry name" value="B-ZIP TRANSCRIPTION FACTOR (EUROFUNG)-RELATED"/>
    <property type="match status" value="1"/>
</dbReference>
<dbReference type="PANTHER" id="PTHR37012">
    <property type="entry name" value="B-ZIP TRANSCRIPTION FACTOR (EUROFUNG)-RELATED"/>
    <property type="match status" value="1"/>
</dbReference>
<feature type="compositionally biased region" description="Basic and acidic residues" evidence="1">
    <location>
        <begin position="1"/>
        <end position="29"/>
    </location>
</feature>
<protein>
    <recommendedName>
        <fullName evidence="4">BZIP domain-containing protein</fullName>
    </recommendedName>
</protein>
<dbReference type="Proteomes" id="UP001140502">
    <property type="component" value="Unassembled WGS sequence"/>
</dbReference>
<dbReference type="EMBL" id="JAPEUR010000300">
    <property type="protein sequence ID" value="KAJ4312205.1"/>
    <property type="molecule type" value="Genomic_DNA"/>
</dbReference>
<feature type="compositionally biased region" description="Polar residues" evidence="1">
    <location>
        <begin position="91"/>
        <end position="109"/>
    </location>
</feature>
<evidence type="ECO:0000313" key="3">
    <source>
        <dbReference type="Proteomes" id="UP001140502"/>
    </source>
</evidence>
<feature type="region of interest" description="Disordered" evidence="1">
    <location>
        <begin position="1"/>
        <end position="32"/>
    </location>
</feature>
<organism evidence="2 3">
    <name type="scientific">Fusarium piperis</name>
    <dbReference type="NCBI Taxonomy" id="1435070"/>
    <lineage>
        <taxon>Eukaryota</taxon>
        <taxon>Fungi</taxon>
        <taxon>Dikarya</taxon>
        <taxon>Ascomycota</taxon>
        <taxon>Pezizomycotina</taxon>
        <taxon>Sordariomycetes</taxon>
        <taxon>Hypocreomycetidae</taxon>
        <taxon>Hypocreales</taxon>
        <taxon>Nectriaceae</taxon>
        <taxon>Fusarium</taxon>
        <taxon>Fusarium solani species complex</taxon>
    </lineage>
</organism>
<evidence type="ECO:0008006" key="4">
    <source>
        <dbReference type="Google" id="ProtNLM"/>
    </source>
</evidence>
<name>A0A9W9BH40_9HYPO</name>
<reference evidence="2" key="1">
    <citation type="submission" date="2022-10" db="EMBL/GenBank/DDBJ databases">
        <title>Tapping the CABI collections for fungal endophytes: first genome assemblies for Collariella, Neodidymelliopsis, Ascochyta clinopodiicola, Didymella pomorum, Didymosphaeria variabile, Neocosmospora piperis and Neocucurbitaria cava.</title>
        <authorList>
            <person name="Hill R."/>
        </authorList>
    </citation>
    <scope>NUCLEOTIDE SEQUENCE</scope>
    <source>
        <strain evidence="2">IMI 366586</strain>
    </source>
</reference>
<accession>A0A9W9BH40</accession>
<evidence type="ECO:0000313" key="2">
    <source>
        <dbReference type="EMBL" id="KAJ4312205.1"/>
    </source>
</evidence>
<gene>
    <name evidence="2" type="ORF">N0V84_010046</name>
</gene>
<proteinExistence type="predicted"/>
<keyword evidence="3" id="KW-1185">Reference proteome</keyword>
<dbReference type="AlphaFoldDB" id="A0A9W9BH40"/>
<feature type="region of interest" description="Disordered" evidence="1">
    <location>
        <begin position="88"/>
        <end position="109"/>
    </location>
</feature>
<sequence length="241" mass="26882">MKNKSASDRQSRKRELDRKAQRSARERAKSRMAHLETLVAHFQETDSDVRFSSLTDRLSEAIDERDNLRSLLESVNFAIRSHLDKTPVNKGLSSSSTACRDSSGQSLQSGPGFISTDGSIVSQAVPPECECMLGTAENTAITLSIWRELNELFKSLPEADLAAEDQEGEHVIIRAVLEGWDKIGETGQLSTTCRKLRRLDELVWVHCNPADRLAILSLIHLMVVSQNSAGQTELPRWLQAR</sequence>
<evidence type="ECO:0000256" key="1">
    <source>
        <dbReference type="SAM" id="MobiDB-lite"/>
    </source>
</evidence>
<dbReference type="OrthoDB" id="5086080at2759"/>